<keyword evidence="3" id="KW-1185">Reference proteome</keyword>
<dbReference type="RefSeq" id="WP_209651135.1">
    <property type="nucleotide sequence ID" value="NZ_JBEPNV010000005.1"/>
</dbReference>
<evidence type="ECO:0000259" key="1">
    <source>
        <dbReference type="SMART" id="SM00479"/>
    </source>
</evidence>
<feature type="domain" description="Exonuclease" evidence="1">
    <location>
        <begin position="2"/>
        <end position="175"/>
    </location>
</feature>
<keyword evidence="2" id="KW-0548">Nucleotidyltransferase</keyword>
<dbReference type="Gene3D" id="3.30.420.10">
    <property type="entry name" value="Ribonuclease H-like superfamily/Ribonuclease H"/>
    <property type="match status" value="1"/>
</dbReference>
<sequence length="193" mass="21785">MTLIAGWDTETTGLQPGDHRFVEVAILTYELESERLVDTYVTKVDPQRSIPADVRRIHGIGPNDIVGCPTWSEVAEEVRRRLEEPVFTVAHNGEGFDLPFMNYELGRMRLPALTKPVLDTMLRGRFATPNGAVPNLGVFCAALGIDYDPSQAHRAEYDVDVMMRAFFNARRWRAFKDPDLDFLYPAQEISLAA</sequence>
<dbReference type="EC" id="2.7.7.7" evidence="2"/>
<dbReference type="PANTHER" id="PTHR30231">
    <property type="entry name" value="DNA POLYMERASE III SUBUNIT EPSILON"/>
    <property type="match status" value="1"/>
</dbReference>
<dbReference type="SUPFAM" id="SSF53098">
    <property type="entry name" value="Ribonuclease H-like"/>
    <property type="match status" value="1"/>
</dbReference>
<dbReference type="CDD" id="cd06127">
    <property type="entry name" value="DEDDh"/>
    <property type="match status" value="1"/>
</dbReference>
<dbReference type="InterPro" id="IPR036397">
    <property type="entry name" value="RNaseH_sf"/>
</dbReference>
<protein>
    <submittedName>
        <fullName evidence="2">DNA polymerase-3 subunit epsilon</fullName>
        <ecNumber evidence="2">2.7.7.7</ecNumber>
    </submittedName>
</protein>
<dbReference type="InterPro" id="IPR013520">
    <property type="entry name" value="Ribonucl_H"/>
</dbReference>
<dbReference type="GO" id="GO:0003887">
    <property type="term" value="F:DNA-directed DNA polymerase activity"/>
    <property type="evidence" value="ECO:0007669"/>
    <property type="project" value="UniProtKB-EC"/>
</dbReference>
<keyword evidence="2" id="KW-0808">Transferase</keyword>
<dbReference type="PANTHER" id="PTHR30231:SF41">
    <property type="entry name" value="DNA POLYMERASE III SUBUNIT EPSILON"/>
    <property type="match status" value="1"/>
</dbReference>
<organism evidence="2 3">
    <name type="scientific">Methylobacterium radiotolerans</name>
    <dbReference type="NCBI Taxonomy" id="31998"/>
    <lineage>
        <taxon>Bacteria</taxon>
        <taxon>Pseudomonadati</taxon>
        <taxon>Pseudomonadota</taxon>
        <taxon>Alphaproteobacteria</taxon>
        <taxon>Hyphomicrobiales</taxon>
        <taxon>Methylobacteriaceae</taxon>
        <taxon>Methylobacterium</taxon>
    </lineage>
</organism>
<accession>A0ABV2NU39</accession>
<dbReference type="EMBL" id="JBEPNW010000008">
    <property type="protein sequence ID" value="MET3870020.1"/>
    <property type="molecule type" value="Genomic_DNA"/>
</dbReference>
<dbReference type="Proteomes" id="UP001549119">
    <property type="component" value="Unassembled WGS sequence"/>
</dbReference>
<gene>
    <name evidence="2" type="ORF">ABIC20_007405</name>
</gene>
<name>A0ABV2NU39_9HYPH</name>
<evidence type="ECO:0000313" key="2">
    <source>
        <dbReference type="EMBL" id="MET3870020.1"/>
    </source>
</evidence>
<evidence type="ECO:0000313" key="3">
    <source>
        <dbReference type="Proteomes" id="UP001549119"/>
    </source>
</evidence>
<reference evidence="2 3" key="1">
    <citation type="submission" date="2024-06" db="EMBL/GenBank/DDBJ databases">
        <title>Genomics of switchgrass bacterial isolates.</title>
        <authorList>
            <person name="Shade A."/>
        </authorList>
    </citation>
    <scope>NUCLEOTIDE SEQUENCE [LARGE SCALE GENOMIC DNA]</scope>
    <source>
        <strain evidence="2 3">PvP084</strain>
    </source>
</reference>
<comment type="caution">
    <text evidence="2">The sequence shown here is derived from an EMBL/GenBank/DDBJ whole genome shotgun (WGS) entry which is preliminary data.</text>
</comment>
<proteinExistence type="predicted"/>
<dbReference type="Pfam" id="PF00929">
    <property type="entry name" value="RNase_T"/>
    <property type="match status" value="1"/>
</dbReference>
<dbReference type="InterPro" id="IPR012337">
    <property type="entry name" value="RNaseH-like_sf"/>
</dbReference>
<dbReference type="SMART" id="SM00479">
    <property type="entry name" value="EXOIII"/>
    <property type="match status" value="1"/>
</dbReference>